<accession>A0ABT7LQX2</accession>
<proteinExistence type="predicted"/>
<organism evidence="2 3">
    <name type="scientific">Roseateles subflavus</name>
    <dbReference type="NCBI Taxonomy" id="3053353"/>
    <lineage>
        <taxon>Bacteria</taxon>
        <taxon>Pseudomonadati</taxon>
        <taxon>Pseudomonadota</taxon>
        <taxon>Betaproteobacteria</taxon>
        <taxon>Burkholderiales</taxon>
        <taxon>Sphaerotilaceae</taxon>
        <taxon>Roseateles</taxon>
    </lineage>
</organism>
<gene>
    <name evidence="2" type="ORF">QRD43_18365</name>
</gene>
<dbReference type="SUPFAM" id="SSF48452">
    <property type="entry name" value="TPR-like"/>
    <property type="match status" value="2"/>
</dbReference>
<comment type="caution">
    <text evidence="2">The sequence shown here is derived from an EMBL/GenBank/DDBJ whole genome shotgun (WGS) entry which is preliminary data.</text>
</comment>
<evidence type="ECO:0000313" key="3">
    <source>
        <dbReference type="Proteomes" id="UP001238603"/>
    </source>
</evidence>
<dbReference type="EMBL" id="JASVDS010000005">
    <property type="protein sequence ID" value="MDL5033881.1"/>
    <property type="molecule type" value="Genomic_DNA"/>
</dbReference>
<dbReference type="RefSeq" id="WP_285983953.1">
    <property type="nucleotide sequence ID" value="NZ_JASVDS010000005.1"/>
</dbReference>
<dbReference type="Proteomes" id="UP001238603">
    <property type="component" value="Unassembled WGS sequence"/>
</dbReference>
<evidence type="ECO:0000313" key="2">
    <source>
        <dbReference type="EMBL" id="MDL5033881.1"/>
    </source>
</evidence>
<keyword evidence="3" id="KW-1185">Reference proteome</keyword>
<reference evidence="2 3" key="1">
    <citation type="submission" date="2023-06" db="EMBL/GenBank/DDBJ databases">
        <title>Pelomonas sp. APW6 16S ribosomal RNA gene genome sequencing and assembly.</title>
        <authorList>
            <person name="Woo H."/>
        </authorList>
    </citation>
    <scope>NUCLEOTIDE SEQUENCE [LARGE SCALE GENOMIC DNA]</scope>
    <source>
        <strain evidence="2 3">APW6</strain>
    </source>
</reference>
<dbReference type="Gene3D" id="1.25.40.10">
    <property type="entry name" value="Tetratricopeptide repeat domain"/>
    <property type="match status" value="2"/>
</dbReference>
<feature type="signal peptide" evidence="1">
    <location>
        <begin position="1"/>
        <end position="27"/>
    </location>
</feature>
<feature type="chain" id="PRO_5047413373" description="Tetratricopeptide repeat protein" evidence="1">
    <location>
        <begin position="28"/>
        <end position="336"/>
    </location>
</feature>
<sequence>MTRFTPRPLRPLLMLSAALALSAHAQAAVFKDPAMQQALEADQDEELLALARARLKTDATDPQGLAATALVGMQDADAAKLEAHALSLQQCVERHPRAAVCHFVLGQVLGSQAMSGGMMKAMTLTGRIKESFQKALALEPQSYEARDALQQFYLMAPGIAGGSTSKARALADEVRESQPEQAQLLRARLLHNDGDTAGAEREINAFTPGRDVALNKAWVQAWLALGLSYLQDKQPGKARAWLEPLTKTQPQSAYGFFGLARVAAAEQRWDESARAFEQARGLEGARALPIDYRLGLMLQTKGDKAQAKAALERYLAGKSPSRRLAEDARKRLAELG</sequence>
<evidence type="ECO:0000256" key="1">
    <source>
        <dbReference type="SAM" id="SignalP"/>
    </source>
</evidence>
<evidence type="ECO:0008006" key="4">
    <source>
        <dbReference type="Google" id="ProtNLM"/>
    </source>
</evidence>
<name>A0ABT7LQX2_9BURK</name>
<keyword evidence="1" id="KW-0732">Signal</keyword>
<protein>
    <recommendedName>
        <fullName evidence="4">Tetratricopeptide repeat protein</fullName>
    </recommendedName>
</protein>
<dbReference type="InterPro" id="IPR011990">
    <property type="entry name" value="TPR-like_helical_dom_sf"/>
</dbReference>